<evidence type="ECO:0000256" key="6">
    <source>
        <dbReference type="ARBA" id="ARBA00023136"/>
    </source>
</evidence>
<dbReference type="PANTHER" id="PTHR35093">
    <property type="entry name" value="OUTER MEMBRANE PROTEIN NMB0088-RELATED"/>
    <property type="match status" value="1"/>
</dbReference>
<keyword evidence="7" id="KW-0998">Cell outer membrane</keyword>
<keyword evidence="5 8" id="KW-0732">Signal</keyword>
<evidence type="ECO:0000313" key="9">
    <source>
        <dbReference type="EMBL" id="GAA3781972.1"/>
    </source>
</evidence>
<dbReference type="EMBL" id="BAABBI010000001">
    <property type="protein sequence ID" value="GAA3781972.1"/>
    <property type="molecule type" value="Genomic_DNA"/>
</dbReference>
<evidence type="ECO:0000256" key="5">
    <source>
        <dbReference type="ARBA" id="ARBA00022729"/>
    </source>
</evidence>
<evidence type="ECO:0000256" key="4">
    <source>
        <dbReference type="ARBA" id="ARBA00022692"/>
    </source>
</evidence>
<sequence length="505" mass="55667">MKKLLFIAGVLCAPIVFAQDISDALRYSQDNIQGSARYRALSGAFGALGGDVSAMSINPAGSAIFNTSHISLTLSYANLKNKTSYFNGLDNSSSSVIDLNQTGAVFVFDNRNPNAVMKKFTLGVAYDKLKDYDDDWFANGVNTNNSIDSYFLGYANGLRLDEISALPGESFSDAYAEIGSIYGYSNQQAYLGYESYILEPASGNNDNTVYGSNIGNGDYYHEYSYAATGYNGKFTINTATQIGDKFYLGVNLNSHFINYERFTNLYETNANSGTVSQVNFGNNLITTGSGFSFQIGGIMKVTKGLRAGLTYNSPTWYSIDEEGSQYISTIRDDSGSNVSQIINPQTINIFPNYKLTNPGKFTGSLAYIFGNHGLISFDYSIKDYSNTKFRPKSDEYFSRQNAIIQNSLTTASTYKIGGEYRFRQLSFRAGYRFEESPYKNETNIGELKGYSFGLGYSFGSLVKLDLTFDQFQREDANSLYSVGLTDAAFVDNKTSNVSLSLSFNL</sequence>
<dbReference type="InterPro" id="IPR005017">
    <property type="entry name" value="OMPP1/FadL/TodX"/>
</dbReference>
<comment type="subcellular location">
    <subcellularLocation>
        <location evidence="1">Cell outer membrane</location>
        <topology evidence="1">Multi-pass membrane protein</topology>
    </subcellularLocation>
</comment>
<evidence type="ECO:0000256" key="7">
    <source>
        <dbReference type="ARBA" id="ARBA00023237"/>
    </source>
</evidence>
<name>A0ABP7H1L6_9FLAO</name>
<evidence type="ECO:0000256" key="8">
    <source>
        <dbReference type="SAM" id="SignalP"/>
    </source>
</evidence>
<gene>
    <name evidence="9" type="ORF">GCM10022271_12810</name>
</gene>
<evidence type="ECO:0000256" key="3">
    <source>
        <dbReference type="ARBA" id="ARBA00022452"/>
    </source>
</evidence>
<feature type="chain" id="PRO_5046926008" evidence="8">
    <location>
        <begin position="19"/>
        <end position="505"/>
    </location>
</feature>
<keyword evidence="4" id="KW-0812">Transmembrane</keyword>
<organism evidence="9 10">
    <name type="scientific">Corallibacter vietnamensis</name>
    <dbReference type="NCBI Taxonomy" id="904130"/>
    <lineage>
        <taxon>Bacteria</taxon>
        <taxon>Pseudomonadati</taxon>
        <taxon>Bacteroidota</taxon>
        <taxon>Flavobacteriia</taxon>
        <taxon>Flavobacteriales</taxon>
        <taxon>Flavobacteriaceae</taxon>
        <taxon>Corallibacter</taxon>
    </lineage>
</organism>
<keyword evidence="3" id="KW-1134">Transmembrane beta strand</keyword>
<evidence type="ECO:0000256" key="1">
    <source>
        <dbReference type="ARBA" id="ARBA00004571"/>
    </source>
</evidence>
<evidence type="ECO:0000313" key="10">
    <source>
        <dbReference type="Proteomes" id="UP001501456"/>
    </source>
</evidence>
<evidence type="ECO:0000256" key="2">
    <source>
        <dbReference type="ARBA" id="ARBA00008163"/>
    </source>
</evidence>
<comment type="caution">
    <text evidence="9">The sequence shown here is derived from an EMBL/GenBank/DDBJ whole genome shotgun (WGS) entry which is preliminary data.</text>
</comment>
<dbReference type="RefSeq" id="WP_344728491.1">
    <property type="nucleotide sequence ID" value="NZ_BAABBI010000001.1"/>
</dbReference>
<dbReference type="Proteomes" id="UP001501456">
    <property type="component" value="Unassembled WGS sequence"/>
</dbReference>
<dbReference type="PANTHER" id="PTHR35093:SF8">
    <property type="entry name" value="OUTER MEMBRANE PROTEIN NMB0088-RELATED"/>
    <property type="match status" value="1"/>
</dbReference>
<proteinExistence type="inferred from homology"/>
<dbReference type="Gene3D" id="2.40.160.60">
    <property type="entry name" value="Outer membrane protein transport protein (OMPP1/FadL/TodX)"/>
    <property type="match status" value="1"/>
</dbReference>
<feature type="signal peptide" evidence="8">
    <location>
        <begin position="1"/>
        <end position="18"/>
    </location>
</feature>
<keyword evidence="10" id="KW-1185">Reference proteome</keyword>
<dbReference type="Pfam" id="PF03349">
    <property type="entry name" value="Toluene_X"/>
    <property type="match status" value="1"/>
</dbReference>
<dbReference type="SUPFAM" id="SSF56935">
    <property type="entry name" value="Porins"/>
    <property type="match status" value="1"/>
</dbReference>
<reference evidence="10" key="1">
    <citation type="journal article" date="2019" name="Int. J. Syst. Evol. Microbiol.">
        <title>The Global Catalogue of Microorganisms (GCM) 10K type strain sequencing project: providing services to taxonomists for standard genome sequencing and annotation.</title>
        <authorList>
            <consortium name="The Broad Institute Genomics Platform"/>
            <consortium name="The Broad Institute Genome Sequencing Center for Infectious Disease"/>
            <person name="Wu L."/>
            <person name="Ma J."/>
        </authorList>
    </citation>
    <scope>NUCLEOTIDE SEQUENCE [LARGE SCALE GENOMIC DNA]</scope>
    <source>
        <strain evidence="10">JCM 17525</strain>
    </source>
</reference>
<accession>A0ABP7H1L6</accession>
<comment type="similarity">
    <text evidence="2">Belongs to the OmpP1/FadL family.</text>
</comment>
<protein>
    <submittedName>
        <fullName evidence="9">Outer membrane protein transport protein</fullName>
    </submittedName>
</protein>
<keyword evidence="6" id="KW-0472">Membrane</keyword>